<reference evidence="2" key="2">
    <citation type="submission" date="2020-09" db="EMBL/GenBank/DDBJ databases">
        <authorList>
            <person name="Sun Q."/>
            <person name="Kim S."/>
        </authorList>
    </citation>
    <scope>NUCLEOTIDE SEQUENCE</scope>
    <source>
        <strain evidence="2">KCTC 12368</strain>
    </source>
</reference>
<keyword evidence="1" id="KW-0812">Transmembrane</keyword>
<protein>
    <recommendedName>
        <fullName evidence="4">Alpha-galactosidase</fullName>
    </recommendedName>
</protein>
<name>A0A918PXA0_9BACT</name>
<organism evidence="2 3">
    <name type="scientific">Echinicola pacifica</name>
    <dbReference type="NCBI Taxonomy" id="346377"/>
    <lineage>
        <taxon>Bacteria</taxon>
        <taxon>Pseudomonadati</taxon>
        <taxon>Bacteroidota</taxon>
        <taxon>Cytophagia</taxon>
        <taxon>Cytophagales</taxon>
        <taxon>Cyclobacteriaceae</taxon>
        <taxon>Echinicola</taxon>
    </lineage>
</organism>
<keyword evidence="1" id="KW-0472">Membrane</keyword>
<evidence type="ECO:0000313" key="2">
    <source>
        <dbReference type="EMBL" id="GGZ24976.1"/>
    </source>
</evidence>
<feature type="transmembrane region" description="Helical" evidence="1">
    <location>
        <begin position="7"/>
        <end position="25"/>
    </location>
</feature>
<evidence type="ECO:0000256" key="1">
    <source>
        <dbReference type="SAM" id="Phobius"/>
    </source>
</evidence>
<evidence type="ECO:0000313" key="3">
    <source>
        <dbReference type="Proteomes" id="UP000619457"/>
    </source>
</evidence>
<dbReference type="RefSeq" id="WP_018473449.1">
    <property type="nucleotide sequence ID" value="NZ_BMWX01000003.1"/>
</dbReference>
<accession>A0A918PXA0</accession>
<gene>
    <name evidence="2" type="ORF">GCM10007049_16780</name>
</gene>
<evidence type="ECO:0008006" key="4">
    <source>
        <dbReference type="Google" id="ProtNLM"/>
    </source>
</evidence>
<reference evidence="2" key="1">
    <citation type="journal article" date="2014" name="Int. J. Syst. Evol. Microbiol.">
        <title>Complete genome sequence of Corynebacterium casei LMG S-19264T (=DSM 44701T), isolated from a smear-ripened cheese.</title>
        <authorList>
            <consortium name="US DOE Joint Genome Institute (JGI-PGF)"/>
            <person name="Walter F."/>
            <person name="Albersmeier A."/>
            <person name="Kalinowski J."/>
            <person name="Ruckert C."/>
        </authorList>
    </citation>
    <scope>NUCLEOTIDE SEQUENCE</scope>
    <source>
        <strain evidence="2">KCTC 12368</strain>
    </source>
</reference>
<dbReference type="AlphaFoldDB" id="A0A918PXA0"/>
<keyword evidence="1" id="KW-1133">Transmembrane helix</keyword>
<comment type="caution">
    <text evidence="2">The sequence shown here is derived from an EMBL/GenBank/DDBJ whole genome shotgun (WGS) entry which is preliminary data.</text>
</comment>
<dbReference type="EMBL" id="BMWX01000003">
    <property type="protein sequence ID" value="GGZ24976.1"/>
    <property type="molecule type" value="Genomic_DNA"/>
</dbReference>
<proteinExistence type="predicted"/>
<keyword evidence="3" id="KW-1185">Reference proteome</keyword>
<sequence>MTKLRINYFLLIMIGFGFVGADLYGQGKGTFGSYDAASVKTKGDWLVDPISQKSAIYTNAHGQLVLSNGLISRVFDIEKAGATVGIENLMTGEQLLRSIQPEALLEIDGHILPVGGLEGQPIHNYLLEEWIEGMEARPIAFKLQKYESGPTQARFDWMKRREWMPKDLPWPAPGKRMVFTYRGTEEMIQALAAQAISDDARHVLFVDEFKGDHSSWKIFASEGDERNSFINEGKAGEIMALANQSVYAEIESPRQAEVWMATLFAGTDQAASWGIGMALVTQSGQVLKANLRASDRKIGGYDGNQEQYHGDFDPGKELSLRAERTAEGLRISYAEEGKDFRLLDSFSLDPEEAIISFRVGKMDAKGGFSDYSEPGPQGRSRVSKVSVLGPVNSSQEGQQSLAYLKALEVKVYYEIYDGIPLMSKWIELVNQSGHPITVNSFKSEILALVEEESAVDAKVEWIKPNITVETDYRFGGMSDDNLYSSSISWNTDPSYETQVNYGLQTPALLEAYPKIGPNKTLQTGDTLRSFRTWELMHDSWDRERKALATKRMYRSQAPWVTENPIMMHVRQADDVSVKKAIDQCAEVGFEMVIMTFGSGFEIENDSPENIERMKALADYAHTKGIALGGYSLLASRSISPKEDVIMPEGQEPRFGHSPCLESEWGINYFEKLYQFYQKTGQDILEHDGSYPGDVCASHDHPGHSGLEDSQWNQYQRIQEFYEWSRSKGIFLNVPDHYFMAGSNKTGMGYRETNWSLPRAQQEIIERQNIYDGTWSKTPSMGWMFVPLVEYHGGGKEATIEPLKDHLSHYEQRLANLFGAGVQACFRGPQLYDGPQTKSVVKKWVDFYKQHREVLDADIVHIRRPDGRDYDGLLHVNPHGKEKGMVFLYNPLDRPIEKEITIDLYYTGIKDNVRLKDNRNAEVELALDRDYQISLPINIPAHSQQWFVLESLD</sequence>
<dbReference type="Proteomes" id="UP000619457">
    <property type="component" value="Unassembled WGS sequence"/>
</dbReference>